<sequence length="133" mass="14725">MRHYLKSLIITSIAFYSAFILVPTISLGIDQKNIFIVIAGLLATSLVVRPIFSLILLPFNFLTFGLLSLALNASAIFVFLKFLPGFMIAPYDFPGAKISGFIIPEATLNRLETIIVVAVIITIIQKILHIIFE</sequence>
<name>A0A1F5H499_9BACT</name>
<feature type="transmembrane region" description="Helical" evidence="1">
    <location>
        <begin position="69"/>
        <end position="91"/>
    </location>
</feature>
<keyword evidence="1" id="KW-0812">Transmembrane</keyword>
<feature type="transmembrane region" description="Helical" evidence="1">
    <location>
        <begin position="7"/>
        <end position="29"/>
    </location>
</feature>
<accession>A0A1F5H499</accession>
<dbReference type="Proteomes" id="UP000177039">
    <property type="component" value="Unassembled WGS sequence"/>
</dbReference>
<evidence type="ECO:0000256" key="1">
    <source>
        <dbReference type="SAM" id="Phobius"/>
    </source>
</evidence>
<feature type="transmembrane region" description="Helical" evidence="1">
    <location>
        <begin position="35"/>
        <end position="57"/>
    </location>
</feature>
<protein>
    <submittedName>
        <fullName evidence="2">Uncharacterized protein</fullName>
    </submittedName>
</protein>
<comment type="caution">
    <text evidence="2">The sequence shown here is derived from an EMBL/GenBank/DDBJ whole genome shotgun (WGS) entry which is preliminary data.</text>
</comment>
<gene>
    <name evidence="2" type="ORF">A3B54_01110</name>
</gene>
<feature type="transmembrane region" description="Helical" evidence="1">
    <location>
        <begin position="111"/>
        <end position="132"/>
    </location>
</feature>
<proteinExistence type="predicted"/>
<reference evidence="2 3" key="1">
    <citation type="journal article" date="2016" name="Nat. Commun.">
        <title>Thousands of microbial genomes shed light on interconnected biogeochemical processes in an aquifer system.</title>
        <authorList>
            <person name="Anantharaman K."/>
            <person name="Brown C.T."/>
            <person name="Hug L.A."/>
            <person name="Sharon I."/>
            <person name="Castelle C.J."/>
            <person name="Probst A.J."/>
            <person name="Thomas B.C."/>
            <person name="Singh A."/>
            <person name="Wilkins M.J."/>
            <person name="Karaoz U."/>
            <person name="Brodie E.L."/>
            <person name="Williams K.H."/>
            <person name="Hubbard S.S."/>
            <person name="Banfield J.F."/>
        </authorList>
    </citation>
    <scope>NUCLEOTIDE SEQUENCE [LARGE SCALE GENOMIC DNA]</scope>
</reference>
<keyword evidence="1" id="KW-1133">Transmembrane helix</keyword>
<keyword evidence="1" id="KW-0472">Membrane</keyword>
<organism evidence="2 3">
    <name type="scientific">Candidatus Curtissbacteria bacterium RIFCSPLOWO2_01_FULL_42_50</name>
    <dbReference type="NCBI Taxonomy" id="1797730"/>
    <lineage>
        <taxon>Bacteria</taxon>
        <taxon>Candidatus Curtissiibacteriota</taxon>
    </lineage>
</organism>
<dbReference type="AlphaFoldDB" id="A0A1F5H499"/>
<evidence type="ECO:0000313" key="2">
    <source>
        <dbReference type="EMBL" id="OGD98931.1"/>
    </source>
</evidence>
<dbReference type="EMBL" id="MFBT01000027">
    <property type="protein sequence ID" value="OGD98931.1"/>
    <property type="molecule type" value="Genomic_DNA"/>
</dbReference>
<evidence type="ECO:0000313" key="3">
    <source>
        <dbReference type="Proteomes" id="UP000177039"/>
    </source>
</evidence>